<evidence type="ECO:0000256" key="1">
    <source>
        <dbReference type="ARBA" id="ARBA00004141"/>
    </source>
</evidence>
<evidence type="ECO:0000256" key="4">
    <source>
        <dbReference type="ARBA" id="ARBA00023136"/>
    </source>
</evidence>
<evidence type="ECO:0000256" key="5">
    <source>
        <dbReference type="SAM" id="Phobius"/>
    </source>
</evidence>
<dbReference type="PANTHER" id="PTHR38480:SF1">
    <property type="entry name" value="SLR0254 PROTEIN"/>
    <property type="match status" value="1"/>
</dbReference>
<comment type="caution">
    <text evidence="7">The sequence shown here is derived from an EMBL/GenBank/DDBJ whole genome shotgun (WGS) entry which is preliminary data.</text>
</comment>
<dbReference type="Proteomes" id="UP001549146">
    <property type="component" value="Unassembled WGS sequence"/>
</dbReference>
<evidence type="ECO:0000259" key="6">
    <source>
        <dbReference type="Pfam" id="PF06271"/>
    </source>
</evidence>
<dbReference type="PANTHER" id="PTHR38480">
    <property type="entry name" value="SLR0254 PROTEIN"/>
    <property type="match status" value="1"/>
</dbReference>
<dbReference type="EMBL" id="JBEPMO010000007">
    <property type="protein sequence ID" value="MET3731969.1"/>
    <property type="molecule type" value="Genomic_DNA"/>
</dbReference>
<feature type="domain" description="RDD" evidence="6">
    <location>
        <begin position="19"/>
        <end position="184"/>
    </location>
</feature>
<feature type="transmembrane region" description="Helical" evidence="5">
    <location>
        <begin position="21"/>
        <end position="47"/>
    </location>
</feature>
<proteinExistence type="predicted"/>
<evidence type="ECO:0000256" key="3">
    <source>
        <dbReference type="ARBA" id="ARBA00022989"/>
    </source>
</evidence>
<keyword evidence="3 5" id="KW-1133">Transmembrane helix</keyword>
<feature type="transmembrane region" description="Helical" evidence="5">
    <location>
        <begin position="124"/>
        <end position="145"/>
    </location>
</feature>
<evidence type="ECO:0000313" key="7">
    <source>
        <dbReference type="EMBL" id="MET3731969.1"/>
    </source>
</evidence>
<dbReference type="RefSeq" id="WP_354508730.1">
    <property type="nucleotide sequence ID" value="NZ_JBEPMO010000007.1"/>
</dbReference>
<feature type="transmembrane region" description="Helical" evidence="5">
    <location>
        <begin position="67"/>
        <end position="88"/>
    </location>
</feature>
<evidence type="ECO:0000256" key="2">
    <source>
        <dbReference type="ARBA" id="ARBA00022692"/>
    </source>
</evidence>
<feature type="transmembrane region" description="Helical" evidence="5">
    <location>
        <begin position="151"/>
        <end position="169"/>
    </location>
</feature>
<comment type="subcellular location">
    <subcellularLocation>
        <location evidence="1">Membrane</location>
        <topology evidence="1">Multi-pass membrane protein</topology>
    </subcellularLocation>
</comment>
<gene>
    <name evidence="7" type="ORF">ABID46_001551</name>
</gene>
<dbReference type="Pfam" id="PF06271">
    <property type="entry name" value="RDD"/>
    <property type="match status" value="1"/>
</dbReference>
<keyword evidence="4 5" id="KW-0472">Membrane</keyword>
<reference evidence="7 8" key="1">
    <citation type="submission" date="2024-06" db="EMBL/GenBank/DDBJ databases">
        <title>Genomic Encyclopedia of Type Strains, Phase IV (KMG-IV): sequencing the most valuable type-strain genomes for metagenomic binning, comparative biology and taxonomic classification.</title>
        <authorList>
            <person name="Goeker M."/>
        </authorList>
    </citation>
    <scope>NUCLEOTIDE SEQUENCE [LARGE SCALE GENOMIC DNA]</scope>
    <source>
        <strain evidence="7 8">DSM 29388</strain>
    </source>
</reference>
<evidence type="ECO:0000313" key="8">
    <source>
        <dbReference type="Proteomes" id="UP001549146"/>
    </source>
</evidence>
<name>A0ABV2LTR9_9FLAO</name>
<sequence>MQFVSIKTPLNVNVNIPHAGIGWRILAFLLDLFFIYVYIIAMTYFFVNILGMTSSILHTDDQTRYDINVFIEFLYIILLFPALFYSLWTEMLFRGQTFGKMICRIRVVKLDGYKAGFPEYFTRWIFRFIDFWTGSFLILFLIPIFGQEIGAGISAMFLTVSGIVAVFFISKTKNSQRLGDIVAGTTVLKLKEKHSINITILEDLKEDYVPTYPQVIRLSDNDARIIKDTFVAATKRKDFVTVKKLRRKLEEVMEIESNLSDYEFINIVMKDFNYYTQNQ</sequence>
<dbReference type="InterPro" id="IPR010432">
    <property type="entry name" value="RDD"/>
</dbReference>
<organism evidence="7 8">
    <name type="scientific">Moheibacter stercoris</name>
    <dbReference type="NCBI Taxonomy" id="1628251"/>
    <lineage>
        <taxon>Bacteria</taxon>
        <taxon>Pseudomonadati</taxon>
        <taxon>Bacteroidota</taxon>
        <taxon>Flavobacteriia</taxon>
        <taxon>Flavobacteriales</taxon>
        <taxon>Weeksellaceae</taxon>
        <taxon>Moheibacter</taxon>
    </lineage>
</organism>
<accession>A0ABV2LTR9</accession>
<protein>
    <submittedName>
        <fullName evidence="7">RDD family membrane protein YckC</fullName>
    </submittedName>
</protein>
<keyword evidence="2 5" id="KW-0812">Transmembrane</keyword>
<keyword evidence="8" id="KW-1185">Reference proteome</keyword>